<comment type="caution">
    <text evidence="2">The sequence shown here is derived from an EMBL/GenBank/DDBJ whole genome shotgun (WGS) entry which is preliminary data.</text>
</comment>
<proteinExistence type="predicted"/>
<dbReference type="Proteomes" id="UP001500888">
    <property type="component" value="Unassembled WGS sequence"/>
</dbReference>
<feature type="compositionally biased region" description="Polar residues" evidence="1">
    <location>
        <begin position="16"/>
        <end position="30"/>
    </location>
</feature>
<dbReference type="EMBL" id="BAAAZR010000014">
    <property type="protein sequence ID" value="GAA3821497.1"/>
    <property type="molecule type" value="Genomic_DNA"/>
</dbReference>
<gene>
    <name evidence="2" type="ORF">GCM10022226_47310</name>
</gene>
<evidence type="ECO:0000313" key="3">
    <source>
        <dbReference type="Proteomes" id="UP001500888"/>
    </source>
</evidence>
<name>A0ABP7ILM8_9ACTN</name>
<sequence length="162" mass="17424">MPQRVSQPYLSPVVRDSTNALEHTMTTSSGRRGRHARPDPYADSWPTAPERGRLEQGGPLPLSAPIPAQQVATFDETMAETGRGAVRRAASLPGEVADLRGHLAAAARLSPDDIATAQIPAVDGQAPARLPPDVVLAIHRVRRAALRLMQEIDTRMDDAATR</sequence>
<organism evidence="2 3">
    <name type="scientific">Sphaerisporangium flaviroseum</name>
    <dbReference type="NCBI Taxonomy" id="509199"/>
    <lineage>
        <taxon>Bacteria</taxon>
        <taxon>Bacillati</taxon>
        <taxon>Actinomycetota</taxon>
        <taxon>Actinomycetes</taxon>
        <taxon>Streptosporangiales</taxon>
        <taxon>Streptosporangiaceae</taxon>
        <taxon>Sphaerisporangium</taxon>
    </lineage>
</organism>
<evidence type="ECO:0000256" key="1">
    <source>
        <dbReference type="SAM" id="MobiDB-lite"/>
    </source>
</evidence>
<protein>
    <submittedName>
        <fullName evidence="2">Uncharacterized protein</fullName>
    </submittedName>
</protein>
<dbReference type="RefSeq" id="WP_344944064.1">
    <property type="nucleotide sequence ID" value="NZ_BAAAZR010000014.1"/>
</dbReference>
<reference evidence="3" key="1">
    <citation type="journal article" date="2019" name="Int. J. Syst. Evol. Microbiol.">
        <title>The Global Catalogue of Microorganisms (GCM) 10K type strain sequencing project: providing services to taxonomists for standard genome sequencing and annotation.</title>
        <authorList>
            <consortium name="The Broad Institute Genomics Platform"/>
            <consortium name="The Broad Institute Genome Sequencing Center for Infectious Disease"/>
            <person name="Wu L."/>
            <person name="Ma J."/>
        </authorList>
    </citation>
    <scope>NUCLEOTIDE SEQUENCE [LARGE SCALE GENOMIC DNA]</scope>
    <source>
        <strain evidence="3">JCM 16908</strain>
    </source>
</reference>
<keyword evidence="3" id="KW-1185">Reference proteome</keyword>
<feature type="region of interest" description="Disordered" evidence="1">
    <location>
        <begin position="1"/>
        <end position="62"/>
    </location>
</feature>
<evidence type="ECO:0000313" key="2">
    <source>
        <dbReference type="EMBL" id="GAA3821497.1"/>
    </source>
</evidence>
<accession>A0ABP7ILM8</accession>